<keyword evidence="1" id="KW-1133">Transmembrane helix</keyword>
<name>A0A2T7WI74_MICTE</name>
<dbReference type="Proteomes" id="UP000244649">
    <property type="component" value="Unassembled WGS sequence"/>
</dbReference>
<feature type="transmembrane region" description="Helical" evidence="1">
    <location>
        <begin position="129"/>
        <end position="152"/>
    </location>
</feature>
<keyword evidence="1" id="KW-0812">Transmembrane</keyword>
<dbReference type="EMBL" id="QDFT01000018">
    <property type="protein sequence ID" value="PVE72156.1"/>
    <property type="molecule type" value="Genomic_DNA"/>
</dbReference>
<dbReference type="RefSeq" id="WP_116537604.1">
    <property type="nucleotide sequence ID" value="NZ_QDFT01000018.1"/>
</dbReference>
<feature type="transmembrane region" description="Helical" evidence="1">
    <location>
        <begin position="40"/>
        <end position="61"/>
    </location>
</feature>
<evidence type="ECO:0000256" key="1">
    <source>
        <dbReference type="SAM" id="Phobius"/>
    </source>
</evidence>
<sequence length="161" mass="16128">MTSPSAPNGPVFAAPHVAPPVGELRTAPPARRHRRPVGTWALLLSIVAGVLAPAVGGFAAYRVARGAAPGLASSTSTTFDWRILSPVRDLVLLAEVSFWTGTAIGITALVLGIVAIARRVGRGTGIAAVVVAALGPAVFTLLTAVAAVAGLATLGETVPVV</sequence>
<evidence type="ECO:0000313" key="2">
    <source>
        <dbReference type="EMBL" id="PVE72156.1"/>
    </source>
</evidence>
<feature type="transmembrane region" description="Helical" evidence="1">
    <location>
        <begin position="96"/>
        <end position="117"/>
    </location>
</feature>
<organism evidence="2 3">
    <name type="scientific">Microbacterium testaceum</name>
    <name type="common">Aureobacterium testaceum</name>
    <name type="synonym">Brevibacterium testaceum</name>
    <dbReference type="NCBI Taxonomy" id="2033"/>
    <lineage>
        <taxon>Bacteria</taxon>
        <taxon>Bacillati</taxon>
        <taxon>Actinomycetota</taxon>
        <taxon>Actinomycetes</taxon>
        <taxon>Micrococcales</taxon>
        <taxon>Microbacteriaceae</taxon>
        <taxon>Microbacterium</taxon>
    </lineage>
</organism>
<protein>
    <submittedName>
        <fullName evidence="2">Uncharacterized protein</fullName>
    </submittedName>
</protein>
<dbReference type="AlphaFoldDB" id="A0A2T7WI74"/>
<evidence type="ECO:0000313" key="3">
    <source>
        <dbReference type="Proteomes" id="UP000244649"/>
    </source>
</evidence>
<keyword evidence="1" id="KW-0472">Membrane</keyword>
<gene>
    <name evidence="2" type="ORF">DC432_09015</name>
</gene>
<reference evidence="2 3" key="1">
    <citation type="submission" date="2018-04" db="EMBL/GenBank/DDBJ databases">
        <authorList>
            <person name="Go L.Y."/>
            <person name="Mitchell J.A."/>
        </authorList>
    </citation>
    <scope>NUCLEOTIDE SEQUENCE [LARGE SCALE GENOMIC DNA]</scope>
    <source>
        <strain evidence="2 3">TPD7010</strain>
    </source>
</reference>
<accession>A0A2T7WI74</accession>
<comment type="caution">
    <text evidence="2">The sequence shown here is derived from an EMBL/GenBank/DDBJ whole genome shotgun (WGS) entry which is preliminary data.</text>
</comment>
<proteinExistence type="predicted"/>